<keyword evidence="3" id="KW-0804">Transcription</keyword>
<dbReference type="PROSITE" id="PS01124">
    <property type="entry name" value="HTH_ARAC_FAMILY_2"/>
    <property type="match status" value="1"/>
</dbReference>
<feature type="domain" description="HTH araC/xylS-type" evidence="4">
    <location>
        <begin position="160"/>
        <end position="260"/>
    </location>
</feature>
<sequence>MNYYTIPCKPTLSQYVRFFWVLEHDGVTPAQPYTHRSMADGCCELVFHYKGRFTDIAADGSSSPSFTSGVGGPSQSFSRFHTQEAFGIFGVYLYPYAIAALFGVPASAITNQQVHLPALLGQAGKDIEEKIMLAADNYERAAILITFFESQLTRYHKQPPPVFKAIGYIIKSKGTVTVDALAQKHFLSTRQFERNFKEFAGFSPKLYSRIIRFQAAIEKYRDKNRSLTEIAYDCGYYDQSHFIHDFKEFSGYHPKTYFSGNNEGTEWKEAE</sequence>
<reference evidence="5 6" key="1">
    <citation type="submission" date="2019-01" db="EMBL/GenBank/DDBJ databases">
        <title>Mucilaginibacter antarcticum sp. nov., isolated from antarctic soil.</title>
        <authorList>
            <person name="Yan Y.-Q."/>
            <person name="Du Z.-J."/>
        </authorList>
    </citation>
    <scope>NUCLEOTIDE SEQUENCE [LARGE SCALE GENOMIC DNA]</scope>
    <source>
        <strain evidence="5 6">F01003</strain>
    </source>
</reference>
<evidence type="ECO:0000259" key="4">
    <source>
        <dbReference type="PROSITE" id="PS01124"/>
    </source>
</evidence>
<dbReference type="AlphaFoldDB" id="A0A3S3UH23"/>
<dbReference type="InterPro" id="IPR009057">
    <property type="entry name" value="Homeodomain-like_sf"/>
</dbReference>
<keyword evidence="2" id="KW-0238">DNA-binding</keyword>
<dbReference type="EMBL" id="SBIW01000030">
    <property type="protein sequence ID" value="RWY46199.1"/>
    <property type="molecule type" value="Genomic_DNA"/>
</dbReference>
<keyword evidence="6" id="KW-1185">Reference proteome</keyword>
<name>A0A3S3UH23_9SPHI</name>
<dbReference type="RefSeq" id="WP_128536314.1">
    <property type="nucleotide sequence ID" value="NZ_SBIW01000030.1"/>
</dbReference>
<dbReference type="Proteomes" id="UP000286701">
    <property type="component" value="Unassembled WGS sequence"/>
</dbReference>
<dbReference type="InterPro" id="IPR050204">
    <property type="entry name" value="AraC_XylS_family_regulators"/>
</dbReference>
<dbReference type="PANTHER" id="PTHR46796:SF13">
    <property type="entry name" value="HTH-TYPE TRANSCRIPTIONAL ACTIVATOR RHAS"/>
    <property type="match status" value="1"/>
</dbReference>
<accession>A0A3S3UH23</accession>
<evidence type="ECO:0000313" key="5">
    <source>
        <dbReference type="EMBL" id="RWY46199.1"/>
    </source>
</evidence>
<protein>
    <submittedName>
        <fullName evidence="5">AraC family transcriptional regulator</fullName>
    </submittedName>
</protein>
<keyword evidence="1" id="KW-0805">Transcription regulation</keyword>
<evidence type="ECO:0000313" key="6">
    <source>
        <dbReference type="Proteomes" id="UP000286701"/>
    </source>
</evidence>
<proteinExistence type="predicted"/>
<dbReference type="PANTHER" id="PTHR46796">
    <property type="entry name" value="HTH-TYPE TRANSCRIPTIONAL ACTIVATOR RHAS-RELATED"/>
    <property type="match status" value="1"/>
</dbReference>
<dbReference type="SMART" id="SM00342">
    <property type="entry name" value="HTH_ARAC"/>
    <property type="match status" value="1"/>
</dbReference>
<gene>
    <name evidence="5" type="ORF">EPL05_22890</name>
</gene>
<dbReference type="Pfam" id="PF20240">
    <property type="entry name" value="DUF6597"/>
    <property type="match status" value="1"/>
</dbReference>
<dbReference type="GO" id="GO:0003700">
    <property type="term" value="F:DNA-binding transcription factor activity"/>
    <property type="evidence" value="ECO:0007669"/>
    <property type="project" value="InterPro"/>
</dbReference>
<dbReference type="SUPFAM" id="SSF46689">
    <property type="entry name" value="Homeodomain-like"/>
    <property type="match status" value="1"/>
</dbReference>
<evidence type="ECO:0000256" key="3">
    <source>
        <dbReference type="ARBA" id="ARBA00023163"/>
    </source>
</evidence>
<dbReference type="InterPro" id="IPR046532">
    <property type="entry name" value="DUF6597"/>
</dbReference>
<dbReference type="InterPro" id="IPR018060">
    <property type="entry name" value="HTH_AraC"/>
</dbReference>
<comment type="caution">
    <text evidence="5">The sequence shown here is derived from an EMBL/GenBank/DDBJ whole genome shotgun (WGS) entry which is preliminary data.</text>
</comment>
<evidence type="ECO:0000256" key="1">
    <source>
        <dbReference type="ARBA" id="ARBA00023015"/>
    </source>
</evidence>
<dbReference type="Pfam" id="PF12833">
    <property type="entry name" value="HTH_18"/>
    <property type="match status" value="1"/>
</dbReference>
<dbReference type="GO" id="GO:0043565">
    <property type="term" value="F:sequence-specific DNA binding"/>
    <property type="evidence" value="ECO:0007669"/>
    <property type="project" value="InterPro"/>
</dbReference>
<dbReference type="OrthoDB" id="323290at2"/>
<dbReference type="Gene3D" id="1.10.10.60">
    <property type="entry name" value="Homeodomain-like"/>
    <property type="match status" value="1"/>
</dbReference>
<evidence type="ECO:0000256" key="2">
    <source>
        <dbReference type="ARBA" id="ARBA00023125"/>
    </source>
</evidence>
<organism evidence="5 6">
    <name type="scientific">Mucilaginibacter gilvus</name>
    <dbReference type="NCBI Taxonomy" id="2305909"/>
    <lineage>
        <taxon>Bacteria</taxon>
        <taxon>Pseudomonadati</taxon>
        <taxon>Bacteroidota</taxon>
        <taxon>Sphingobacteriia</taxon>
        <taxon>Sphingobacteriales</taxon>
        <taxon>Sphingobacteriaceae</taxon>
        <taxon>Mucilaginibacter</taxon>
    </lineage>
</organism>